<reference evidence="9 10" key="1">
    <citation type="submission" date="2018-12" db="EMBL/GenBank/DDBJ databases">
        <authorList>
            <person name="Sun L."/>
            <person name="Chen Z."/>
        </authorList>
    </citation>
    <scope>NUCLEOTIDE SEQUENCE [LARGE SCALE GENOMIC DNA]</scope>
    <source>
        <strain evidence="9 10">DSM 15890</strain>
    </source>
</reference>
<dbReference type="Pfam" id="PF02687">
    <property type="entry name" value="FtsX"/>
    <property type="match status" value="2"/>
</dbReference>
<feature type="transmembrane region" description="Helical" evidence="7">
    <location>
        <begin position="277"/>
        <end position="302"/>
    </location>
</feature>
<evidence type="ECO:0000256" key="7">
    <source>
        <dbReference type="SAM" id="Phobius"/>
    </source>
</evidence>
<keyword evidence="5 7" id="KW-0472">Membrane</keyword>
<organism evidence="9 10">
    <name type="scientific">Paenibacillus anaericanus</name>
    <dbReference type="NCBI Taxonomy" id="170367"/>
    <lineage>
        <taxon>Bacteria</taxon>
        <taxon>Bacillati</taxon>
        <taxon>Bacillota</taxon>
        <taxon>Bacilli</taxon>
        <taxon>Bacillales</taxon>
        <taxon>Paenibacillaceae</taxon>
        <taxon>Paenibacillus</taxon>
    </lineage>
</organism>
<comment type="caution">
    <text evidence="9">The sequence shown here is derived from an EMBL/GenBank/DDBJ whole genome shotgun (WGS) entry which is preliminary data.</text>
</comment>
<evidence type="ECO:0000313" key="10">
    <source>
        <dbReference type="Proteomes" id="UP000279446"/>
    </source>
</evidence>
<dbReference type="PANTHER" id="PTHR30572">
    <property type="entry name" value="MEMBRANE COMPONENT OF TRANSPORTER-RELATED"/>
    <property type="match status" value="1"/>
</dbReference>
<dbReference type="InterPro" id="IPR050250">
    <property type="entry name" value="Macrolide_Exporter_MacB"/>
</dbReference>
<feature type="transmembrane region" description="Helical" evidence="7">
    <location>
        <begin position="382"/>
        <end position="399"/>
    </location>
</feature>
<dbReference type="PANTHER" id="PTHR30572:SF4">
    <property type="entry name" value="ABC TRANSPORTER PERMEASE YTRF"/>
    <property type="match status" value="1"/>
</dbReference>
<evidence type="ECO:0000256" key="5">
    <source>
        <dbReference type="ARBA" id="ARBA00023136"/>
    </source>
</evidence>
<protein>
    <submittedName>
        <fullName evidence="9">ABC transporter permease</fullName>
    </submittedName>
</protein>
<keyword evidence="2" id="KW-1003">Cell membrane</keyword>
<feature type="transmembrane region" description="Helical" evidence="7">
    <location>
        <begin position="772"/>
        <end position="792"/>
    </location>
</feature>
<evidence type="ECO:0000256" key="2">
    <source>
        <dbReference type="ARBA" id="ARBA00022475"/>
    </source>
</evidence>
<comment type="similarity">
    <text evidence="6">Belongs to the ABC-4 integral membrane protein family.</text>
</comment>
<feature type="transmembrane region" description="Helical" evidence="7">
    <location>
        <begin position="729"/>
        <end position="752"/>
    </location>
</feature>
<dbReference type="InterPro" id="IPR003838">
    <property type="entry name" value="ABC3_permease_C"/>
</dbReference>
<dbReference type="AlphaFoldDB" id="A0A433Y1F7"/>
<dbReference type="OrthoDB" id="9761168at2"/>
<name>A0A433Y1F7_9BACL</name>
<evidence type="ECO:0000259" key="8">
    <source>
        <dbReference type="Pfam" id="PF02687"/>
    </source>
</evidence>
<feature type="domain" description="ABC3 transporter permease C-terminal" evidence="8">
    <location>
        <begin position="680"/>
        <end position="798"/>
    </location>
</feature>
<dbReference type="EMBL" id="RZNY01000029">
    <property type="protein sequence ID" value="RUT41462.1"/>
    <property type="molecule type" value="Genomic_DNA"/>
</dbReference>
<keyword evidence="4 7" id="KW-1133">Transmembrane helix</keyword>
<keyword evidence="10" id="KW-1185">Reference proteome</keyword>
<evidence type="ECO:0000313" key="9">
    <source>
        <dbReference type="EMBL" id="RUT41462.1"/>
    </source>
</evidence>
<feature type="transmembrane region" description="Helical" evidence="7">
    <location>
        <begin position="677"/>
        <end position="697"/>
    </location>
</feature>
<evidence type="ECO:0000256" key="4">
    <source>
        <dbReference type="ARBA" id="ARBA00022989"/>
    </source>
</evidence>
<feature type="transmembrane region" description="Helical" evidence="7">
    <location>
        <begin position="330"/>
        <end position="356"/>
    </location>
</feature>
<dbReference type="GO" id="GO:0005886">
    <property type="term" value="C:plasma membrane"/>
    <property type="evidence" value="ECO:0007669"/>
    <property type="project" value="UniProtKB-SubCell"/>
</dbReference>
<gene>
    <name evidence="9" type="ORF">EJP82_23240</name>
</gene>
<feature type="transmembrane region" description="Helical" evidence="7">
    <location>
        <begin position="452"/>
        <end position="475"/>
    </location>
</feature>
<evidence type="ECO:0000256" key="1">
    <source>
        <dbReference type="ARBA" id="ARBA00004651"/>
    </source>
</evidence>
<evidence type="ECO:0000256" key="6">
    <source>
        <dbReference type="ARBA" id="ARBA00038076"/>
    </source>
</evidence>
<feature type="domain" description="ABC3 transporter permease C-terminal" evidence="8">
    <location>
        <begin position="289"/>
        <end position="408"/>
    </location>
</feature>
<sequence length="806" mass="88318">MPRIIMHEMNSYSPFWLKWGGKMNLLNLALANIKRSKSAACSLGLLILIATLLLNIGLGIYTKVDTFYLDKIEEGHSPHAIVILNQKEYKQAYGDFFQGDSRVNEVETEDMMYLGNVSMKFGDNEMGLGGAFLNADQERNMAPFQLVEGKEIAKDNVIYVPLSMKNGGYELGDSIKFTYLEQEFNYSIEGFYESPTLGTINAAAMKYFLPDTAYQRMYDVIGEMTSSKLLSIRLDDVDQSTLLLRDFKNNTDVKLSAIGSFGNTYDMDMPGMAMASMMMISIISMVLVAFAGIIVIVSLIVIRFRVVNSIDDTLTNIGALGAMGYTSKQIIASMVLQFTCIGMIGAIIGVVLSYVVTPLFSGTLSSLAGIVWQSGFQPGRDLVSILLVIGSLLIVTLISSRKIIKLPPVVALRGGILTHSFKRNYFPLNKAKGGLTWILACKTMATHMKQNIIIGLIIIGVTFASAFAMISYYNFSVDNTAFYNMLGIEISDAAVTAQGTTDMEDLVEQLEAMDGVRKTSKIDSAALIMGGIDMATFVSDDYSKMDYLSAYKGRLPLYDNEVVITGVMADTLSKEVGDSIEVKLGDTTDKYLITGLTQTMNNSGKVAYITLAGMQKLIPDYHLSTINVYLNPTERTESQAFIEQVKATFGDQLVQVQNLRELGEAQLSNFGSAMNSVVVIVLLVTAVVVSLILYLVIKTMIVKRKRELGIYKAMGYTTYQLMTQIALSFAPVVIVGTAVGGLLGCIGTNPLLSVLVRSMGISNCQFKVHVPTIVILCIGIVAFSYLISMLVARRIKKITAYGMITE</sequence>
<evidence type="ECO:0000256" key="3">
    <source>
        <dbReference type="ARBA" id="ARBA00022692"/>
    </source>
</evidence>
<dbReference type="GO" id="GO:0022857">
    <property type="term" value="F:transmembrane transporter activity"/>
    <property type="evidence" value="ECO:0007669"/>
    <property type="project" value="TreeGrafter"/>
</dbReference>
<comment type="subcellular location">
    <subcellularLocation>
        <location evidence="1">Cell membrane</location>
        <topology evidence="1">Multi-pass membrane protein</topology>
    </subcellularLocation>
</comment>
<keyword evidence="3 7" id="KW-0812">Transmembrane</keyword>
<proteinExistence type="inferred from homology"/>
<accession>A0A433Y1F7</accession>
<dbReference type="Proteomes" id="UP000279446">
    <property type="component" value="Unassembled WGS sequence"/>
</dbReference>